<name>A0A6C2TXT4_PONDE</name>
<dbReference type="EMBL" id="CAAHFG010000001">
    <property type="protein sequence ID" value="VGO12422.1"/>
    <property type="molecule type" value="Genomic_DNA"/>
</dbReference>
<dbReference type="Proteomes" id="UP000366872">
    <property type="component" value="Unassembled WGS sequence"/>
</dbReference>
<dbReference type="AlphaFoldDB" id="A0A6C2TXT4"/>
<protein>
    <submittedName>
        <fullName evidence="1">Uncharacterized protein</fullName>
    </submittedName>
</protein>
<sequence>MITLSASGLPAGATFPGSSSAGSVSSTLTWPDAGPGGAQAITFAASGTGGVTYETIVFYVQGEKLSVATVSVLNVDFQPGVGGDTHSVTYSGQGALADAGNDLWNAVAPPTPIDATNTATISGGQYTNEFVVGGAGKFRWYGFG</sequence>
<organism evidence="1 2">
    <name type="scientific">Pontiella desulfatans</name>
    <dbReference type="NCBI Taxonomy" id="2750659"/>
    <lineage>
        <taxon>Bacteria</taxon>
        <taxon>Pseudomonadati</taxon>
        <taxon>Kiritimatiellota</taxon>
        <taxon>Kiritimatiellia</taxon>
        <taxon>Kiritimatiellales</taxon>
        <taxon>Pontiellaceae</taxon>
        <taxon>Pontiella</taxon>
    </lineage>
</organism>
<evidence type="ECO:0000313" key="2">
    <source>
        <dbReference type="Proteomes" id="UP000366872"/>
    </source>
</evidence>
<accession>A0A6C2TXT4</accession>
<evidence type="ECO:0000313" key="1">
    <source>
        <dbReference type="EMBL" id="VGO12422.1"/>
    </source>
</evidence>
<keyword evidence="2" id="KW-1185">Reference proteome</keyword>
<proteinExistence type="predicted"/>
<reference evidence="1 2" key="1">
    <citation type="submission" date="2019-04" db="EMBL/GenBank/DDBJ databases">
        <authorList>
            <person name="Van Vliet M D."/>
        </authorList>
    </citation>
    <scope>NUCLEOTIDE SEQUENCE [LARGE SCALE GENOMIC DNA]</scope>
    <source>
        <strain evidence="1 2">F1</strain>
    </source>
</reference>
<gene>
    <name evidence="1" type="ORF">PDESU_00974</name>
</gene>